<evidence type="ECO:0000313" key="2">
    <source>
        <dbReference type="Proteomes" id="UP000280417"/>
    </source>
</evidence>
<sequence length="113" mass="12813">MRILCIDCEGPITLNDNAFEICQHFLPRGDNFFRTISSYDDYLADVIKKKGYAAGGTLRLITPFFKAYGLTGEKIRTFSRKTLRLVPGAKDVLEKLKSCMKVFVVSTSYTPYI</sequence>
<reference evidence="1 2" key="1">
    <citation type="submission" date="2018-06" db="EMBL/GenBank/DDBJ databases">
        <title>Extensive metabolic versatility and redundancy in microbially diverse, dynamic hydrothermal sediments.</title>
        <authorList>
            <person name="Dombrowski N."/>
            <person name="Teske A."/>
            <person name="Baker B.J."/>
        </authorList>
    </citation>
    <scope>NUCLEOTIDE SEQUENCE [LARGE SCALE GENOMIC DNA]</scope>
    <source>
        <strain evidence="1">B3_G15</strain>
    </source>
</reference>
<accession>A0A662DFW1</accession>
<proteinExistence type="predicted"/>
<gene>
    <name evidence="1" type="ORF">DRJ04_02530</name>
</gene>
<name>A0A662DFW1_UNCAE</name>
<feature type="non-terminal residue" evidence="1">
    <location>
        <position position="113"/>
    </location>
</feature>
<comment type="caution">
    <text evidence="1">The sequence shown here is derived from an EMBL/GenBank/DDBJ whole genome shotgun (WGS) entry which is preliminary data.</text>
</comment>
<organism evidence="1 2">
    <name type="scientific">Aerophobetes bacterium</name>
    <dbReference type="NCBI Taxonomy" id="2030807"/>
    <lineage>
        <taxon>Bacteria</taxon>
        <taxon>Candidatus Aerophobota</taxon>
    </lineage>
</organism>
<dbReference type="EMBL" id="QMQA01000048">
    <property type="protein sequence ID" value="RLE14355.1"/>
    <property type="molecule type" value="Genomic_DNA"/>
</dbReference>
<dbReference type="SUPFAM" id="SSF56784">
    <property type="entry name" value="HAD-like"/>
    <property type="match status" value="1"/>
</dbReference>
<dbReference type="InterPro" id="IPR036412">
    <property type="entry name" value="HAD-like_sf"/>
</dbReference>
<dbReference type="Gene3D" id="1.10.3870.10">
    <property type="entry name" value="AF1437-like domain superfamily"/>
    <property type="match status" value="1"/>
</dbReference>
<evidence type="ECO:0000313" key="1">
    <source>
        <dbReference type="EMBL" id="RLE14355.1"/>
    </source>
</evidence>
<dbReference type="AlphaFoldDB" id="A0A662DFW1"/>
<protein>
    <submittedName>
        <fullName evidence="1">Energy-converting hydrogenase A, subunit R</fullName>
    </submittedName>
</protein>
<dbReference type="Proteomes" id="UP000280417">
    <property type="component" value="Unassembled WGS sequence"/>
</dbReference>